<keyword evidence="2" id="KW-0808">Transferase</keyword>
<dbReference type="EMBL" id="BKCJ010004824">
    <property type="protein sequence ID" value="GEU63304.1"/>
    <property type="molecule type" value="Genomic_DNA"/>
</dbReference>
<comment type="caution">
    <text evidence="2">The sequence shown here is derived from an EMBL/GenBank/DDBJ whole genome shotgun (WGS) entry which is preliminary data.</text>
</comment>
<proteinExistence type="predicted"/>
<accession>A0A6L2LSN7</accession>
<gene>
    <name evidence="2" type="ORF">Tci_035282</name>
</gene>
<sequence length="117" mass="13442">MRTRSSSNRIVESSMIPRRCNKRSQQQVAPTIVEIPVVTMADNRTMEEMLQAPMEGYGDAIVVPDILAEYFEIRTGLLSLIQANQFHGFESNNLKSPFSDYKFDQKNKIFTHTLDQE</sequence>
<protein>
    <submittedName>
        <fullName evidence="2">Reverse transcriptase domain-containing protein</fullName>
    </submittedName>
</protein>
<keyword evidence="2" id="KW-0695">RNA-directed DNA polymerase</keyword>
<dbReference type="AlphaFoldDB" id="A0A6L2LSN7"/>
<organism evidence="2">
    <name type="scientific">Tanacetum cinerariifolium</name>
    <name type="common">Dalmatian daisy</name>
    <name type="synonym">Chrysanthemum cinerariifolium</name>
    <dbReference type="NCBI Taxonomy" id="118510"/>
    <lineage>
        <taxon>Eukaryota</taxon>
        <taxon>Viridiplantae</taxon>
        <taxon>Streptophyta</taxon>
        <taxon>Embryophyta</taxon>
        <taxon>Tracheophyta</taxon>
        <taxon>Spermatophyta</taxon>
        <taxon>Magnoliopsida</taxon>
        <taxon>eudicotyledons</taxon>
        <taxon>Gunneridae</taxon>
        <taxon>Pentapetalae</taxon>
        <taxon>asterids</taxon>
        <taxon>campanulids</taxon>
        <taxon>Asterales</taxon>
        <taxon>Asteraceae</taxon>
        <taxon>Asteroideae</taxon>
        <taxon>Anthemideae</taxon>
        <taxon>Anthemidinae</taxon>
        <taxon>Tanacetum</taxon>
    </lineage>
</organism>
<keyword evidence="2" id="KW-0548">Nucleotidyltransferase</keyword>
<dbReference type="GO" id="GO:0003964">
    <property type="term" value="F:RNA-directed DNA polymerase activity"/>
    <property type="evidence" value="ECO:0007669"/>
    <property type="project" value="UniProtKB-KW"/>
</dbReference>
<evidence type="ECO:0000313" key="2">
    <source>
        <dbReference type="EMBL" id="GEU63304.1"/>
    </source>
</evidence>
<feature type="compositionally biased region" description="Polar residues" evidence="1">
    <location>
        <begin position="1"/>
        <end position="11"/>
    </location>
</feature>
<feature type="region of interest" description="Disordered" evidence="1">
    <location>
        <begin position="1"/>
        <end position="27"/>
    </location>
</feature>
<name>A0A6L2LSN7_TANCI</name>
<reference evidence="2" key="1">
    <citation type="journal article" date="2019" name="Sci. Rep.">
        <title>Draft genome of Tanacetum cinerariifolium, the natural source of mosquito coil.</title>
        <authorList>
            <person name="Yamashiro T."/>
            <person name="Shiraishi A."/>
            <person name="Satake H."/>
            <person name="Nakayama K."/>
        </authorList>
    </citation>
    <scope>NUCLEOTIDE SEQUENCE</scope>
</reference>
<evidence type="ECO:0000256" key="1">
    <source>
        <dbReference type="SAM" id="MobiDB-lite"/>
    </source>
</evidence>